<dbReference type="InterPro" id="IPR051815">
    <property type="entry name" value="Molybdate_resp_trans_reg"/>
</dbReference>
<feature type="domain" description="HTH lysR-type" evidence="1">
    <location>
        <begin position="25"/>
        <end position="86"/>
    </location>
</feature>
<accession>A0A840TNV8</accession>
<dbReference type="PANTHER" id="PTHR30432">
    <property type="entry name" value="TRANSCRIPTIONAL REGULATOR MODE"/>
    <property type="match status" value="1"/>
</dbReference>
<dbReference type="GO" id="GO:0003700">
    <property type="term" value="F:DNA-binding transcription factor activity"/>
    <property type="evidence" value="ECO:0007669"/>
    <property type="project" value="InterPro"/>
</dbReference>
<dbReference type="EMBL" id="JACHGF010000002">
    <property type="protein sequence ID" value="MBB5283437.1"/>
    <property type="molecule type" value="Genomic_DNA"/>
</dbReference>
<dbReference type="InterPro" id="IPR036388">
    <property type="entry name" value="WH-like_DNA-bd_sf"/>
</dbReference>
<dbReference type="SUPFAM" id="SSF46785">
    <property type="entry name" value="Winged helix' DNA-binding domain"/>
    <property type="match status" value="1"/>
</dbReference>
<evidence type="ECO:0000259" key="1">
    <source>
        <dbReference type="Pfam" id="PF00126"/>
    </source>
</evidence>
<proteinExistence type="predicted"/>
<dbReference type="Proteomes" id="UP000557307">
    <property type="component" value="Unassembled WGS sequence"/>
</dbReference>
<reference evidence="2 3" key="1">
    <citation type="submission" date="2020-08" db="EMBL/GenBank/DDBJ databases">
        <title>Genomic Encyclopedia of Type Strains, Phase IV (KMG-IV): sequencing the most valuable type-strain genomes for metagenomic binning, comparative biology and taxonomic classification.</title>
        <authorList>
            <person name="Goeker M."/>
        </authorList>
    </citation>
    <scope>NUCLEOTIDE SEQUENCE [LARGE SCALE GENOMIC DNA]</scope>
    <source>
        <strain evidence="2 3">DSM 105074</strain>
    </source>
</reference>
<gene>
    <name evidence="2" type="ORF">HNQ92_001563</name>
</gene>
<sequence length="119" mass="13051">MEALEVKGSLWLETEAGRFLGPGRVELLQRIEQSGSINKAANQMGMSYKKAWEMVQSMNAQAGTPFVLTQTGGEKGGGAKITPAAQGYIAYYTELRHRFQEFLAHESAKISKIIVEQGT</sequence>
<evidence type="ECO:0000313" key="3">
    <source>
        <dbReference type="Proteomes" id="UP000557307"/>
    </source>
</evidence>
<dbReference type="Pfam" id="PF00126">
    <property type="entry name" value="HTH_1"/>
    <property type="match status" value="1"/>
</dbReference>
<comment type="caution">
    <text evidence="2">The sequence shown here is derived from an EMBL/GenBank/DDBJ whole genome shotgun (WGS) entry which is preliminary data.</text>
</comment>
<evidence type="ECO:0000313" key="2">
    <source>
        <dbReference type="EMBL" id="MBB5283437.1"/>
    </source>
</evidence>
<organism evidence="2 3">
    <name type="scientific">Rhabdobacter roseus</name>
    <dbReference type="NCBI Taxonomy" id="1655419"/>
    <lineage>
        <taxon>Bacteria</taxon>
        <taxon>Pseudomonadati</taxon>
        <taxon>Bacteroidota</taxon>
        <taxon>Cytophagia</taxon>
        <taxon>Cytophagales</taxon>
        <taxon>Cytophagaceae</taxon>
        <taxon>Rhabdobacter</taxon>
    </lineage>
</organism>
<dbReference type="AlphaFoldDB" id="A0A840TNV8"/>
<dbReference type="PANTHER" id="PTHR30432:SF1">
    <property type="entry name" value="DNA-BINDING TRANSCRIPTIONAL DUAL REGULATOR MODE"/>
    <property type="match status" value="1"/>
</dbReference>
<dbReference type="InterPro" id="IPR036390">
    <property type="entry name" value="WH_DNA-bd_sf"/>
</dbReference>
<name>A0A840TNV8_9BACT</name>
<dbReference type="InterPro" id="IPR000847">
    <property type="entry name" value="LysR_HTH_N"/>
</dbReference>
<dbReference type="Gene3D" id="1.10.10.10">
    <property type="entry name" value="Winged helix-like DNA-binding domain superfamily/Winged helix DNA-binding domain"/>
    <property type="match status" value="1"/>
</dbReference>
<dbReference type="RefSeq" id="WP_184172828.1">
    <property type="nucleotide sequence ID" value="NZ_JACHGF010000002.1"/>
</dbReference>
<protein>
    <submittedName>
        <fullName evidence="2">Molybdate transport system regulatory protein</fullName>
    </submittedName>
</protein>
<keyword evidence="3" id="KW-1185">Reference proteome</keyword>